<dbReference type="InterPro" id="IPR045152">
    <property type="entry name" value="EDC4-like"/>
</dbReference>
<evidence type="ECO:0000256" key="2">
    <source>
        <dbReference type="ARBA" id="ARBA00022490"/>
    </source>
</evidence>
<keyword evidence="4" id="KW-0677">Repeat</keyword>
<name>A0A830DIW3_9LAMI</name>
<evidence type="ECO:0000313" key="6">
    <source>
        <dbReference type="Proteomes" id="UP000653305"/>
    </source>
</evidence>
<dbReference type="EMBL" id="BMAC01001134">
    <property type="protein sequence ID" value="GFQ05942.1"/>
    <property type="molecule type" value="Genomic_DNA"/>
</dbReference>
<dbReference type="GO" id="GO:0000932">
    <property type="term" value="C:P-body"/>
    <property type="evidence" value="ECO:0007669"/>
    <property type="project" value="TreeGrafter"/>
</dbReference>
<evidence type="ECO:0000256" key="3">
    <source>
        <dbReference type="ARBA" id="ARBA00022574"/>
    </source>
</evidence>
<accession>A0A830DIW3</accession>
<dbReference type="GO" id="GO:0031087">
    <property type="term" value="P:deadenylation-independent decapping of nuclear-transcribed mRNA"/>
    <property type="evidence" value="ECO:0007669"/>
    <property type="project" value="InterPro"/>
</dbReference>
<dbReference type="AlphaFoldDB" id="A0A830DIW3"/>
<keyword evidence="6" id="KW-1185">Reference proteome</keyword>
<comment type="caution">
    <text evidence="5">The sequence shown here is derived from an EMBL/GenBank/DDBJ whole genome shotgun (WGS) entry which is preliminary data.</text>
</comment>
<dbReference type="Proteomes" id="UP000653305">
    <property type="component" value="Unassembled WGS sequence"/>
</dbReference>
<gene>
    <name evidence="5" type="ORF">PHJA_002738200</name>
</gene>
<keyword evidence="2" id="KW-0963">Cytoplasm</keyword>
<organism evidence="5 6">
    <name type="scientific">Phtheirospermum japonicum</name>
    <dbReference type="NCBI Taxonomy" id="374723"/>
    <lineage>
        <taxon>Eukaryota</taxon>
        <taxon>Viridiplantae</taxon>
        <taxon>Streptophyta</taxon>
        <taxon>Embryophyta</taxon>
        <taxon>Tracheophyta</taxon>
        <taxon>Spermatophyta</taxon>
        <taxon>Magnoliopsida</taxon>
        <taxon>eudicotyledons</taxon>
        <taxon>Gunneridae</taxon>
        <taxon>Pentapetalae</taxon>
        <taxon>asterids</taxon>
        <taxon>lamiids</taxon>
        <taxon>Lamiales</taxon>
        <taxon>Orobanchaceae</taxon>
        <taxon>Orobanchaceae incertae sedis</taxon>
        <taxon>Phtheirospermum</taxon>
    </lineage>
</organism>
<dbReference type="PANTHER" id="PTHR15598:SF5">
    <property type="entry name" value="ENHANCER OF MRNA-DECAPPING PROTEIN 4"/>
    <property type="match status" value="1"/>
</dbReference>
<dbReference type="PANTHER" id="PTHR15598">
    <property type="entry name" value="ENHANCER OF MRNA-DECAPPING PROTEIN 4"/>
    <property type="match status" value="1"/>
</dbReference>
<evidence type="ECO:0000256" key="4">
    <source>
        <dbReference type="ARBA" id="ARBA00022737"/>
    </source>
</evidence>
<keyword evidence="3" id="KW-0853">WD repeat</keyword>
<dbReference type="OrthoDB" id="1436036at2759"/>
<evidence type="ECO:0000313" key="5">
    <source>
        <dbReference type="EMBL" id="GFQ05942.1"/>
    </source>
</evidence>
<reference evidence="5" key="1">
    <citation type="submission" date="2020-07" db="EMBL/GenBank/DDBJ databases">
        <title>Ethylene signaling mediates host invasion by parasitic plants.</title>
        <authorList>
            <person name="Yoshida S."/>
        </authorList>
    </citation>
    <scope>NUCLEOTIDE SEQUENCE</scope>
    <source>
        <strain evidence="5">Okayama</strain>
    </source>
</reference>
<comment type="subcellular location">
    <subcellularLocation>
        <location evidence="1">Cytoplasm</location>
    </subcellularLocation>
</comment>
<sequence length="64" mass="7073">MQEVLESSLEVSVVPAFEMSCRTMFEQVDSAFQKGVVEHTIAAQQQVEASHSPLALALRVQKLL</sequence>
<protein>
    <submittedName>
        <fullName evidence="5">Enhancer of mRNA-decapping protein 4</fullName>
    </submittedName>
</protein>
<proteinExistence type="predicted"/>
<evidence type="ECO:0000256" key="1">
    <source>
        <dbReference type="ARBA" id="ARBA00004496"/>
    </source>
</evidence>